<protein>
    <submittedName>
        <fullName evidence="6">UDP-N-acetylmuramoyl-tripeptide--D-alanyl-D-alanine ligase</fullName>
    </submittedName>
</protein>
<organism evidence="6 7">
    <name type="scientific">Lederbergia citrisecunda</name>
    <dbReference type="NCBI Taxonomy" id="2833583"/>
    <lineage>
        <taxon>Bacteria</taxon>
        <taxon>Bacillati</taxon>
        <taxon>Bacillota</taxon>
        <taxon>Bacilli</taxon>
        <taxon>Bacillales</taxon>
        <taxon>Bacillaceae</taxon>
        <taxon>Lederbergia</taxon>
    </lineage>
</organism>
<evidence type="ECO:0000259" key="4">
    <source>
        <dbReference type="Pfam" id="PF02875"/>
    </source>
</evidence>
<keyword evidence="3" id="KW-0067">ATP-binding</keyword>
<dbReference type="EMBL" id="JAGYPJ010000001">
    <property type="protein sequence ID" value="MBS4199891.1"/>
    <property type="molecule type" value="Genomic_DNA"/>
</dbReference>
<name>A0A942TNB1_9BACI</name>
<keyword evidence="1 6" id="KW-0436">Ligase</keyword>
<dbReference type="InterPro" id="IPR036615">
    <property type="entry name" value="Mur_ligase_C_dom_sf"/>
</dbReference>
<dbReference type="InterPro" id="IPR051046">
    <property type="entry name" value="MurCDEF_CellWall_CoF430Synth"/>
</dbReference>
<comment type="caution">
    <text evidence="6">The sequence shown here is derived from an EMBL/GenBank/DDBJ whole genome shotgun (WGS) entry which is preliminary data.</text>
</comment>
<sequence>MKPLLVRQIRNILSGTLLHGSDETTVHHGAYRLKHISKKNTIFFSKKRIANFNRFKEFFPLVIVTHQNINKSMRTEGVTIIQVDDTDKAYWEFVHYYRGLFNLPVVAITGTSGKTTTKEMIKHILSFDKNITATWITSNSRTAHLQYLLSIDDDTEAGVFETAVGSPGDVLRACEYYKPTIGIITNIGEHHLNRCKSPEEYIKAKGEMVAALNNEGVLIINSEDENIKKIDLKHYHGRIIEVGKSDSSHFVAKNIQYSNDGMEFILQFNQKEYPLYVPGFGEHQVYNALSAIAAVNEIGINPTEAAQRLKTFRKFNKQLQVLDGLNGSTILDDTWSSTTTSLEAALKVLDEIGKGKKKIAIIGTITDVGSWGYYIHEKAGEIVNNHDVDVLITIGMHAKIIADQAVKCGFQSLVYSFNNNILVYNLLSEIVDKNTIILIKSDMYSEAIIELAARIKVNKKAENVQSTKDKHIAE</sequence>
<dbReference type="SUPFAM" id="SSF53244">
    <property type="entry name" value="MurD-like peptide ligases, peptide-binding domain"/>
    <property type="match status" value="1"/>
</dbReference>
<dbReference type="GO" id="GO:0016881">
    <property type="term" value="F:acid-amino acid ligase activity"/>
    <property type="evidence" value="ECO:0007669"/>
    <property type="project" value="InterPro"/>
</dbReference>
<gene>
    <name evidence="6" type="ORF">KHA93_09505</name>
</gene>
<dbReference type="Gene3D" id="3.40.1190.10">
    <property type="entry name" value="Mur-like, catalytic domain"/>
    <property type="match status" value="1"/>
</dbReference>
<evidence type="ECO:0000313" key="7">
    <source>
        <dbReference type="Proteomes" id="UP000682713"/>
    </source>
</evidence>
<proteinExistence type="predicted"/>
<dbReference type="Pfam" id="PF02875">
    <property type="entry name" value="Mur_ligase_C"/>
    <property type="match status" value="1"/>
</dbReference>
<dbReference type="GO" id="GO:0005524">
    <property type="term" value="F:ATP binding"/>
    <property type="evidence" value="ECO:0007669"/>
    <property type="project" value="UniProtKB-KW"/>
</dbReference>
<keyword evidence="2" id="KW-0547">Nucleotide-binding</keyword>
<dbReference type="SUPFAM" id="SSF53623">
    <property type="entry name" value="MurD-like peptide ligases, catalytic domain"/>
    <property type="match status" value="1"/>
</dbReference>
<dbReference type="RefSeq" id="WP_213110524.1">
    <property type="nucleotide sequence ID" value="NZ_JAGYPJ010000001.1"/>
</dbReference>
<evidence type="ECO:0000256" key="1">
    <source>
        <dbReference type="ARBA" id="ARBA00022598"/>
    </source>
</evidence>
<feature type="domain" description="Mur ligase C-terminal" evidence="4">
    <location>
        <begin position="320"/>
        <end position="441"/>
    </location>
</feature>
<dbReference type="InterPro" id="IPR004101">
    <property type="entry name" value="Mur_ligase_C"/>
</dbReference>
<dbReference type="PANTHER" id="PTHR43024">
    <property type="entry name" value="UDP-N-ACETYLMURAMOYL-TRIPEPTIDE--D-ALANYL-D-ALANINE LIGASE"/>
    <property type="match status" value="1"/>
</dbReference>
<dbReference type="InterPro" id="IPR013221">
    <property type="entry name" value="Mur_ligase_cen"/>
</dbReference>
<dbReference type="Gene3D" id="3.90.190.20">
    <property type="entry name" value="Mur ligase, C-terminal domain"/>
    <property type="match status" value="1"/>
</dbReference>
<keyword evidence="7" id="KW-1185">Reference proteome</keyword>
<reference evidence="6 7" key="1">
    <citation type="submission" date="2021-05" db="EMBL/GenBank/DDBJ databases">
        <title>Novel Bacillus species.</title>
        <authorList>
            <person name="Liu G."/>
        </authorList>
    </citation>
    <scope>NUCLEOTIDE SEQUENCE [LARGE SCALE GENOMIC DNA]</scope>
    <source>
        <strain evidence="6 7">FJAT-49732</strain>
    </source>
</reference>
<accession>A0A942TNB1</accession>
<feature type="domain" description="Mur ligase central" evidence="5">
    <location>
        <begin position="108"/>
        <end position="295"/>
    </location>
</feature>
<dbReference type="AlphaFoldDB" id="A0A942TNB1"/>
<dbReference type="Proteomes" id="UP000682713">
    <property type="component" value="Unassembled WGS sequence"/>
</dbReference>
<evidence type="ECO:0000256" key="2">
    <source>
        <dbReference type="ARBA" id="ARBA00022741"/>
    </source>
</evidence>
<dbReference type="PANTHER" id="PTHR43024:SF1">
    <property type="entry name" value="UDP-N-ACETYLMURAMOYL-TRIPEPTIDE--D-ALANYL-D-ALANINE LIGASE"/>
    <property type="match status" value="1"/>
</dbReference>
<dbReference type="Pfam" id="PF08245">
    <property type="entry name" value="Mur_ligase_M"/>
    <property type="match status" value="1"/>
</dbReference>
<evidence type="ECO:0000256" key="3">
    <source>
        <dbReference type="ARBA" id="ARBA00022840"/>
    </source>
</evidence>
<dbReference type="InterPro" id="IPR036565">
    <property type="entry name" value="Mur-like_cat_sf"/>
</dbReference>
<evidence type="ECO:0000259" key="5">
    <source>
        <dbReference type="Pfam" id="PF08245"/>
    </source>
</evidence>
<evidence type="ECO:0000313" key="6">
    <source>
        <dbReference type="EMBL" id="MBS4199891.1"/>
    </source>
</evidence>